<evidence type="ECO:0000256" key="8">
    <source>
        <dbReference type="SAM" id="MobiDB-lite"/>
    </source>
</evidence>
<dbReference type="Pfam" id="PF04082">
    <property type="entry name" value="Fungal_trans"/>
    <property type="match status" value="1"/>
</dbReference>
<dbReference type="Proteomes" id="UP001160390">
    <property type="component" value="Unassembled WGS sequence"/>
</dbReference>
<reference evidence="10" key="1">
    <citation type="submission" date="2023-01" db="EMBL/GenBank/DDBJ databases">
        <authorList>
            <person name="Piombo E."/>
        </authorList>
    </citation>
    <scope>NUCLEOTIDE SEQUENCE</scope>
</reference>
<keyword evidence="3" id="KW-0862">Zinc</keyword>
<dbReference type="GO" id="GO:0006351">
    <property type="term" value="P:DNA-templated transcription"/>
    <property type="evidence" value="ECO:0007669"/>
    <property type="project" value="InterPro"/>
</dbReference>
<evidence type="ECO:0000256" key="5">
    <source>
        <dbReference type="ARBA" id="ARBA00023125"/>
    </source>
</evidence>
<feature type="region of interest" description="Disordered" evidence="8">
    <location>
        <begin position="78"/>
        <end position="113"/>
    </location>
</feature>
<protein>
    <recommendedName>
        <fullName evidence="9">Xylanolytic transcriptional activator regulatory domain-containing protein</fullName>
    </recommendedName>
</protein>
<evidence type="ECO:0000256" key="4">
    <source>
        <dbReference type="ARBA" id="ARBA00023015"/>
    </source>
</evidence>
<keyword evidence="2" id="KW-0479">Metal-binding</keyword>
<dbReference type="InterPro" id="IPR052202">
    <property type="entry name" value="Yeast_MetPath_Reg"/>
</dbReference>
<dbReference type="GO" id="GO:0043565">
    <property type="term" value="F:sequence-specific DNA binding"/>
    <property type="evidence" value="ECO:0007669"/>
    <property type="project" value="TreeGrafter"/>
</dbReference>
<feature type="region of interest" description="Disordered" evidence="8">
    <location>
        <begin position="661"/>
        <end position="693"/>
    </location>
</feature>
<evidence type="ECO:0000256" key="2">
    <source>
        <dbReference type="ARBA" id="ARBA00022723"/>
    </source>
</evidence>
<comment type="subcellular location">
    <subcellularLocation>
        <location evidence="1">Nucleus</location>
    </subcellularLocation>
</comment>
<evidence type="ECO:0000256" key="1">
    <source>
        <dbReference type="ARBA" id="ARBA00004123"/>
    </source>
</evidence>
<dbReference type="SMART" id="SM00906">
    <property type="entry name" value="Fungal_trans"/>
    <property type="match status" value="1"/>
</dbReference>
<dbReference type="PANTHER" id="PTHR47782:SF1">
    <property type="entry name" value="PYRIMIDINE PATHWAY REGULATORY PROTEIN 1"/>
    <property type="match status" value="1"/>
</dbReference>
<dbReference type="PANTHER" id="PTHR47782">
    <property type="entry name" value="ZN(II)2CYS6 TRANSCRIPTION FACTOR (EUROFUNG)-RELATED"/>
    <property type="match status" value="1"/>
</dbReference>
<dbReference type="EMBL" id="CABFNP030000634">
    <property type="protein sequence ID" value="CAI6068854.1"/>
    <property type="molecule type" value="Genomic_DNA"/>
</dbReference>
<accession>A0AA35PZ45</accession>
<dbReference type="CDD" id="cd12148">
    <property type="entry name" value="fungal_TF_MHR"/>
    <property type="match status" value="1"/>
</dbReference>
<dbReference type="InterPro" id="IPR007219">
    <property type="entry name" value="XnlR_reg_dom"/>
</dbReference>
<evidence type="ECO:0000313" key="11">
    <source>
        <dbReference type="Proteomes" id="UP001160390"/>
    </source>
</evidence>
<dbReference type="GO" id="GO:0000981">
    <property type="term" value="F:DNA-binding transcription factor activity, RNA polymerase II-specific"/>
    <property type="evidence" value="ECO:0007669"/>
    <property type="project" value="TreeGrafter"/>
</dbReference>
<keyword evidence="7" id="KW-0539">Nucleus</keyword>
<evidence type="ECO:0000256" key="6">
    <source>
        <dbReference type="ARBA" id="ARBA00023163"/>
    </source>
</evidence>
<dbReference type="GO" id="GO:0005634">
    <property type="term" value="C:nucleus"/>
    <property type="evidence" value="ECO:0007669"/>
    <property type="project" value="UniProtKB-SubCell"/>
</dbReference>
<keyword evidence="4" id="KW-0805">Transcription regulation</keyword>
<keyword evidence="5" id="KW-0238">DNA-binding</keyword>
<proteinExistence type="predicted"/>
<sequence length="814" mass="90009">MVFISIVDYSQSILVHLQQLVAQRENDLRIADSAATSGDCRFANTLPLDQTQSFASRIEAAFRASMATDLGAMQQSWAVSDDASAPPASRRRAADSSEREETGHSGLDQPLQALTEIPPEITRRLFQDYTTRVLPMWPVFHAEELWTAFNDVMTNPASSVARDFYTYTVAMVLAISIVSSTSPSETTPKRLSVQLCKFATQHLSDFPDPSLCTLKAILLRLQYCYLMPDVGDPALLASTAMRIAVDLGLHVNHRRILSPVHARTTGQTQSSFSDADGDEVCESRKLLFWVVYIMERSVCITLCRRSSLDDSHISTPLPQAGENLEAFSAEGDHQSEPSIPSTRRFISPQMSTRLLWVTRLRQLQSEILRVRFLGGRLPDGLAYEEWFRLREAEALEWNSNPSGQARGSRSSNIPEWSQVGTYQTLLMLYRPSPREPWPPADVMVRAFGVAKAFVESAFAHLSKRSIYLPWHGVNQCLQAALVFLFSVRHYRDSLLETRSTSEIVQSSTIFTGIFTFHSQSWSVANAFASLYGRIQQRVMTDLLRPPHRRRSRQPTTSTDELEELLLCQGPAEVGIQQQEEIDVDASLQMDPPGAVPCRQQTESRQMGTSQLFHSPQAQEIGQLDLEGQLPTMILGPTQSLEPPALHQPCLLPYVKYLSDPQSQRQSLRSDNGGQLLQASPSSSTLTSNHNAGPRALMPDTSIIDSLGAACEASNLLPIQTYGTDDVEPTGNSIMPAGTEEGPFPDTAMMDPLSHPIGSSLSSAATDESWLALSSHAGSQGLGSTDDWYTSLLDTSEMVKDAVDPFGYSSSWWLA</sequence>
<name>A0AA35PZ45_9HYPO</name>
<keyword evidence="11" id="KW-1185">Reference proteome</keyword>
<evidence type="ECO:0000256" key="3">
    <source>
        <dbReference type="ARBA" id="ARBA00022833"/>
    </source>
</evidence>
<feature type="compositionally biased region" description="Basic and acidic residues" evidence="8">
    <location>
        <begin position="92"/>
        <end position="103"/>
    </location>
</feature>
<dbReference type="GO" id="GO:0008270">
    <property type="term" value="F:zinc ion binding"/>
    <property type="evidence" value="ECO:0007669"/>
    <property type="project" value="InterPro"/>
</dbReference>
<feature type="compositionally biased region" description="Polar residues" evidence="8">
    <location>
        <begin position="661"/>
        <end position="690"/>
    </location>
</feature>
<gene>
    <name evidence="10" type="ORF">CCHLO57077_00018952</name>
</gene>
<evidence type="ECO:0000256" key="7">
    <source>
        <dbReference type="ARBA" id="ARBA00023242"/>
    </source>
</evidence>
<comment type="caution">
    <text evidence="10">The sequence shown here is derived from an EMBL/GenBank/DDBJ whole genome shotgun (WGS) entry which is preliminary data.</text>
</comment>
<organism evidence="10 11">
    <name type="scientific">Clonostachys chloroleuca</name>
    <dbReference type="NCBI Taxonomy" id="1926264"/>
    <lineage>
        <taxon>Eukaryota</taxon>
        <taxon>Fungi</taxon>
        <taxon>Dikarya</taxon>
        <taxon>Ascomycota</taxon>
        <taxon>Pezizomycotina</taxon>
        <taxon>Sordariomycetes</taxon>
        <taxon>Hypocreomycetidae</taxon>
        <taxon>Hypocreales</taxon>
        <taxon>Bionectriaceae</taxon>
        <taxon>Clonostachys</taxon>
    </lineage>
</organism>
<dbReference type="GO" id="GO:0045944">
    <property type="term" value="P:positive regulation of transcription by RNA polymerase II"/>
    <property type="evidence" value="ECO:0007669"/>
    <property type="project" value="TreeGrafter"/>
</dbReference>
<evidence type="ECO:0000313" key="10">
    <source>
        <dbReference type="EMBL" id="CAI6068854.1"/>
    </source>
</evidence>
<evidence type="ECO:0000259" key="9">
    <source>
        <dbReference type="SMART" id="SM00906"/>
    </source>
</evidence>
<keyword evidence="6" id="KW-0804">Transcription</keyword>
<dbReference type="AlphaFoldDB" id="A0AA35PZ45"/>
<feature type="domain" description="Xylanolytic transcriptional activator regulatory" evidence="9">
    <location>
        <begin position="233"/>
        <end position="324"/>
    </location>
</feature>